<dbReference type="Proteomes" id="UP000198852">
    <property type="component" value="Unassembled WGS sequence"/>
</dbReference>
<name>A0A1I6RLY9_9PSEU</name>
<evidence type="ECO:0000256" key="4">
    <source>
        <dbReference type="ARBA" id="ARBA00023163"/>
    </source>
</evidence>
<dbReference type="InterPro" id="IPR005119">
    <property type="entry name" value="LysR_subst-bd"/>
</dbReference>
<keyword evidence="3 6" id="KW-0238">DNA-binding</keyword>
<dbReference type="RefSeq" id="WP_093416156.1">
    <property type="nucleotide sequence ID" value="NZ_FOZX01000003.1"/>
</dbReference>
<organism evidence="6 7">
    <name type="scientific">Saccharopolyspora flava</name>
    <dbReference type="NCBI Taxonomy" id="95161"/>
    <lineage>
        <taxon>Bacteria</taxon>
        <taxon>Bacillati</taxon>
        <taxon>Actinomycetota</taxon>
        <taxon>Actinomycetes</taxon>
        <taxon>Pseudonocardiales</taxon>
        <taxon>Pseudonocardiaceae</taxon>
        <taxon>Saccharopolyspora</taxon>
    </lineage>
</organism>
<dbReference type="Pfam" id="PF00126">
    <property type="entry name" value="HTH_1"/>
    <property type="match status" value="1"/>
</dbReference>
<dbReference type="InterPro" id="IPR058163">
    <property type="entry name" value="LysR-type_TF_proteobact-type"/>
</dbReference>
<protein>
    <submittedName>
        <fullName evidence="6">DNA-binding transcriptional regulator, LysR family</fullName>
    </submittedName>
</protein>
<dbReference type="AlphaFoldDB" id="A0A1I6RLY9"/>
<dbReference type="GO" id="GO:0006351">
    <property type="term" value="P:DNA-templated transcription"/>
    <property type="evidence" value="ECO:0007669"/>
    <property type="project" value="TreeGrafter"/>
</dbReference>
<evidence type="ECO:0000259" key="5">
    <source>
        <dbReference type="PROSITE" id="PS50931"/>
    </source>
</evidence>
<comment type="similarity">
    <text evidence="1">Belongs to the LysR transcriptional regulatory family.</text>
</comment>
<dbReference type="Gene3D" id="3.40.190.290">
    <property type="match status" value="1"/>
</dbReference>
<dbReference type="EMBL" id="FOZX01000003">
    <property type="protein sequence ID" value="SFS65763.1"/>
    <property type="molecule type" value="Genomic_DNA"/>
</dbReference>
<keyword evidence="7" id="KW-1185">Reference proteome</keyword>
<feature type="domain" description="HTH lysR-type" evidence="5">
    <location>
        <begin position="10"/>
        <end position="67"/>
    </location>
</feature>
<evidence type="ECO:0000256" key="3">
    <source>
        <dbReference type="ARBA" id="ARBA00023125"/>
    </source>
</evidence>
<dbReference type="InterPro" id="IPR036388">
    <property type="entry name" value="WH-like_DNA-bd_sf"/>
</dbReference>
<dbReference type="PANTHER" id="PTHR30537:SF3">
    <property type="entry name" value="TRANSCRIPTIONAL REGULATORY PROTEIN"/>
    <property type="match status" value="1"/>
</dbReference>
<evidence type="ECO:0000256" key="2">
    <source>
        <dbReference type="ARBA" id="ARBA00023015"/>
    </source>
</evidence>
<evidence type="ECO:0000313" key="7">
    <source>
        <dbReference type="Proteomes" id="UP000198852"/>
    </source>
</evidence>
<evidence type="ECO:0000313" key="6">
    <source>
        <dbReference type="EMBL" id="SFS65763.1"/>
    </source>
</evidence>
<accession>A0A1I6RLY9</accession>
<dbReference type="Pfam" id="PF03466">
    <property type="entry name" value="LysR_substrate"/>
    <property type="match status" value="1"/>
</dbReference>
<dbReference type="SUPFAM" id="SSF53850">
    <property type="entry name" value="Periplasmic binding protein-like II"/>
    <property type="match status" value="1"/>
</dbReference>
<dbReference type="SUPFAM" id="SSF46785">
    <property type="entry name" value="Winged helix' DNA-binding domain"/>
    <property type="match status" value="1"/>
</dbReference>
<dbReference type="GO" id="GO:0003700">
    <property type="term" value="F:DNA-binding transcription factor activity"/>
    <property type="evidence" value="ECO:0007669"/>
    <property type="project" value="InterPro"/>
</dbReference>
<keyword evidence="2" id="KW-0805">Transcription regulation</keyword>
<gene>
    <name evidence="6" type="ORF">SAMN05660874_02371</name>
</gene>
<reference evidence="7" key="1">
    <citation type="submission" date="2016-10" db="EMBL/GenBank/DDBJ databases">
        <authorList>
            <person name="Varghese N."/>
            <person name="Submissions S."/>
        </authorList>
    </citation>
    <scope>NUCLEOTIDE SEQUENCE [LARGE SCALE GENOMIC DNA]</scope>
    <source>
        <strain evidence="7">DSM 44771</strain>
    </source>
</reference>
<dbReference type="STRING" id="95161.SAMN05660874_02371"/>
<proteinExistence type="inferred from homology"/>
<keyword evidence="4" id="KW-0804">Transcription</keyword>
<dbReference type="InterPro" id="IPR000847">
    <property type="entry name" value="LysR_HTH_N"/>
</dbReference>
<dbReference type="PANTHER" id="PTHR30537">
    <property type="entry name" value="HTH-TYPE TRANSCRIPTIONAL REGULATOR"/>
    <property type="match status" value="1"/>
</dbReference>
<dbReference type="GO" id="GO:0043565">
    <property type="term" value="F:sequence-specific DNA binding"/>
    <property type="evidence" value="ECO:0007669"/>
    <property type="project" value="TreeGrafter"/>
</dbReference>
<dbReference type="PROSITE" id="PS50931">
    <property type="entry name" value="HTH_LYSR"/>
    <property type="match status" value="1"/>
</dbReference>
<dbReference type="OrthoDB" id="570111at2"/>
<evidence type="ECO:0000256" key="1">
    <source>
        <dbReference type="ARBA" id="ARBA00009437"/>
    </source>
</evidence>
<dbReference type="Gene3D" id="1.10.10.10">
    <property type="entry name" value="Winged helix-like DNA-binding domain superfamily/Winged helix DNA-binding domain"/>
    <property type="match status" value="1"/>
</dbReference>
<sequence>MPGNSVDRNLRVDDLRYLLALANTGRLVAAASQLGVDHSTVSRRLRALERSLGAKLLERSLEGWELTEFGRRVIERARPIEDALKGVVQVADGAAGGTLAGNFRITAPDGFGTAFVVPALTRLRQRHPGLQVELLTETRQLSLHQSGFDIAVAIGGSTSRRLFTEKLCDYRLALYATRDYLHRNGSPNTRDELRDHTVVFYVDSLLQVGGLDLLQYLPGVEPRFSSTNVLAQVEATKHGAGIGLLPRFLAVREPSLVELTDLALDVTLSFTLAARRDGISRPALQEVRRALHEEVQQRRAELM</sequence>
<dbReference type="InterPro" id="IPR036390">
    <property type="entry name" value="WH_DNA-bd_sf"/>
</dbReference>